<evidence type="ECO:0000256" key="1">
    <source>
        <dbReference type="SAM" id="Phobius"/>
    </source>
</evidence>
<protein>
    <submittedName>
        <fullName evidence="2">Uncharacterized protein</fullName>
    </submittedName>
</protein>
<evidence type="ECO:0000313" key="2">
    <source>
        <dbReference type="EMBL" id="GIJ30098.1"/>
    </source>
</evidence>
<accession>A0ABQ4JHL1</accession>
<feature type="transmembrane region" description="Helical" evidence="1">
    <location>
        <begin position="63"/>
        <end position="84"/>
    </location>
</feature>
<evidence type="ECO:0000313" key="3">
    <source>
        <dbReference type="Proteomes" id="UP000653076"/>
    </source>
</evidence>
<organism evidence="2 3">
    <name type="scientific">Micromonospora qiuiae</name>
    <dbReference type="NCBI Taxonomy" id="502268"/>
    <lineage>
        <taxon>Bacteria</taxon>
        <taxon>Bacillati</taxon>
        <taxon>Actinomycetota</taxon>
        <taxon>Actinomycetes</taxon>
        <taxon>Micromonosporales</taxon>
        <taxon>Micromonosporaceae</taxon>
        <taxon>Micromonospora</taxon>
    </lineage>
</organism>
<gene>
    <name evidence="2" type="ORF">Vqi01_52600</name>
</gene>
<feature type="transmembrane region" description="Helical" evidence="1">
    <location>
        <begin position="144"/>
        <end position="165"/>
    </location>
</feature>
<name>A0ABQ4JHL1_9ACTN</name>
<keyword evidence="3" id="KW-1185">Reference proteome</keyword>
<keyword evidence="1" id="KW-0472">Membrane</keyword>
<proteinExistence type="predicted"/>
<dbReference type="EMBL" id="BOPC01000096">
    <property type="protein sequence ID" value="GIJ30098.1"/>
    <property type="molecule type" value="Genomic_DNA"/>
</dbReference>
<feature type="transmembrane region" description="Helical" evidence="1">
    <location>
        <begin position="117"/>
        <end position="138"/>
    </location>
</feature>
<comment type="caution">
    <text evidence="2">The sequence shown here is derived from an EMBL/GenBank/DDBJ whole genome shotgun (WGS) entry which is preliminary data.</text>
</comment>
<reference evidence="2 3" key="1">
    <citation type="submission" date="2021-01" db="EMBL/GenBank/DDBJ databases">
        <title>Whole genome shotgun sequence of Verrucosispora qiuiae NBRC 106684.</title>
        <authorList>
            <person name="Komaki H."/>
            <person name="Tamura T."/>
        </authorList>
    </citation>
    <scope>NUCLEOTIDE SEQUENCE [LARGE SCALE GENOMIC DNA]</scope>
    <source>
        <strain evidence="2 3">NBRC 106684</strain>
    </source>
</reference>
<feature type="transmembrane region" description="Helical" evidence="1">
    <location>
        <begin position="90"/>
        <end position="110"/>
    </location>
</feature>
<dbReference type="Proteomes" id="UP000653076">
    <property type="component" value="Unassembled WGS sequence"/>
</dbReference>
<keyword evidence="1" id="KW-0812">Transmembrane</keyword>
<feature type="transmembrane region" description="Helical" evidence="1">
    <location>
        <begin position="38"/>
        <end position="56"/>
    </location>
</feature>
<sequence>MAIDGTAEVSAWTSRTGAVPEPAITYVHPMVVRFLAQLRPPVVVCGQVFAWLLLTVDARREWSAYWFVVLLLVLGALAAIPAAFVGSPKFRLIALVTHTIGVGIVALALYDTADKRALWAYALAALGAVALPASRPALGRPTVIGVGLAFVLTIGVSAPALAWGGGQPEAVVCVRPGESVDELIRDSHRFDPHHLIAGFGFDGPHTSCLEVLFDPGATADDAGDVVRRYSVDPRVVSVN</sequence>
<keyword evidence="1" id="KW-1133">Transmembrane helix</keyword>